<keyword evidence="1" id="KW-1133">Transmembrane helix</keyword>
<accession>A0ABT5X2X4</accession>
<evidence type="ECO:0000256" key="1">
    <source>
        <dbReference type="SAM" id="Phobius"/>
    </source>
</evidence>
<evidence type="ECO:0000313" key="3">
    <source>
        <dbReference type="Proteomes" id="UP001147148"/>
    </source>
</evidence>
<feature type="transmembrane region" description="Helical" evidence="1">
    <location>
        <begin position="6"/>
        <end position="27"/>
    </location>
</feature>
<feature type="transmembrane region" description="Helical" evidence="1">
    <location>
        <begin position="39"/>
        <end position="59"/>
    </location>
</feature>
<proteinExistence type="predicted"/>
<protein>
    <submittedName>
        <fullName evidence="2">Uncharacterized protein</fullName>
    </submittedName>
</protein>
<dbReference type="RefSeq" id="WP_275471921.1">
    <property type="nucleotide sequence ID" value="NZ_JAPDSH010000006.1"/>
</dbReference>
<keyword evidence="3" id="KW-1185">Reference proteome</keyword>
<dbReference type="Proteomes" id="UP001147148">
    <property type="component" value="Unassembled WGS sequence"/>
</dbReference>
<name>A0ABT5X2X4_9ENTE</name>
<keyword evidence="1" id="KW-0472">Membrane</keyword>
<sequence length="60" mass="6882">MKLMIPVSLVVLALILLSIVTLSFKSYRDYFKKRKAKHSIVKALVLTVMEALIDFIILVF</sequence>
<evidence type="ECO:0000313" key="2">
    <source>
        <dbReference type="EMBL" id="MDF0480346.1"/>
    </source>
</evidence>
<gene>
    <name evidence="2" type="ORF">OL233_08620</name>
</gene>
<dbReference type="EMBL" id="JAPDSH010000006">
    <property type="protein sequence ID" value="MDF0480346.1"/>
    <property type="molecule type" value="Genomic_DNA"/>
</dbReference>
<reference evidence="2" key="1">
    <citation type="submission" date="2022-10" db="EMBL/GenBank/DDBJ databases">
        <title>Vagococcus sp. isolated from poultry meat.</title>
        <authorList>
            <person name="Johansson P."/>
            <person name="Bjorkroth J."/>
        </authorList>
    </citation>
    <scope>NUCLEOTIDE SEQUENCE</scope>
    <source>
        <strain evidence="2">PNs007</strain>
    </source>
</reference>
<organism evidence="2 3">
    <name type="scientific">Vagococcus proximus</name>
    <dbReference type="NCBI Taxonomy" id="2991417"/>
    <lineage>
        <taxon>Bacteria</taxon>
        <taxon>Bacillati</taxon>
        <taxon>Bacillota</taxon>
        <taxon>Bacilli</taxon>
        <taxon>Lactobacillales</taxon>
        <taxon>Enterococcaceae</taxon>
        <taxon>Vagococcus</taxon>
    </lineage>
</organism>
<comment type="caution">
    <text evidence="2">The sequence shown here is derived from an EMBL/GenBank/DDBJ whole genome shotgun (WGS) entry which is preliminary data.</text>
</comment>
<keyword evidence="1" id="KW-0812">Transmembrane</keyword>